<evidence type="ECO:0000313" key="2">
    <source>
        <dbReference type="EMBL" id="QNU66154.1"/>
    </source>
</evidence>
<protein>
    <submittedName>
        <fullName evidence="2">Aminotransferase class V-fold PLP-dependent enzyme</fullName>
    </submittedName>
</protein>
<evidence type="ECO:0000259" key="1">
    <source>
        <dbReference type="Pfam" id="PF00266"/>
    </source>
</evidence>
<dbReference type="InterPro" id="IPR015421">
    <property type="entry name" value="PyrdxlP-dep_Trfase_major"/>
</dbReference>
<keyword evidence="2" id="KW-0808">Transferase</keyword>
<dbReference type="PANTHER" id="PTHR43686">
    <property type="entry name" value="SULFURTRANSFERASE-RELATED"/>
    <property type="match status" value="1"/>
</dbReference>
<name>A0A4U7JHI8_9FIRM</name>
<organism evidence="2 3">
    <name type="scientific">Ruminiclostridium herbifermentans</name>
    <dbReference type="NCBI Taxonomy" id="2488810"/>
    <lineage>
        <taxon>Bacteria</taxon>
        <taxon>Bacillati</taxon>
        <taxon>Bacillota</taxon>
        <taxon>Clostridia</taxon>
        <taxon>Eubacteriales</taxon>
        <taxon>Oscillospiraceae</taxon>
        <taxon>Ruminiclostridium</taxon>
    </lineage>
</organism>
<reference evidence="2 3" key="1">
    <citation type="submission" date="2020-09" db="EMBL/GenBank/DDBJ databases">
        <title>Characterization and genome sequencing of Ruminiclostridium sp. nov. MA18.</title>
        <authorList>
            <person name="Rettenmaier R."/>
            <person name="Kowollik M.-L."/>
            <person name="Liebl W."/>
            <person name="Zverlov V."/>
        </authorList>
    </citation>
    <scope>NUCLEOTIDE SEQUENCE [LARGE SCALE GENOMIC DNA]</scope>
    <source>
        <strain evidence="2 3">MA18</strain>
    </source>
</reference>
<dbReference type="Gene3D" id="3.40.640.10">
    <property type="entry name" value="Type I PLP-dependent aspartate aminotransferase-like (Major domain)"/>
    <property type="match status" value="1"/>
</dbReference>
<proteinExistence type="predicted"/>
<keyword evidence="2" id="KW-0032">Aminotransferase</keyword>
<dbReference type="AlphaFoldDB" id="A0A4U7JHI8"/>
<dbReference type="KEGG" id="rher:EHE19_014900"/>
<dbReference type="InterPro" id="IPR015422">
    <property type="entry name" value="PyrdxlP-dep_Trfase_small"/>
</dbReference>
<sequence>MILEDYFHEFRRNTIGYNHYFDSPYGKQKIVYADWTASGRLYGPIETRIINEIGPFVGNTHSQSSFTGNAMTTAYNLAKEKIKLHVNADENDIIIPTGFGMTSAVNKLQRILGLRLCEKYSRKINIPEVYRPIVFVTHMEHNSNYISWLETTSDVIIIQPNSEGNVDLDYLESQLKKYSTRAIKIGAFTACSNVTGIQTPYHSMAKLMHMYNGLCFVDFAASAPYVEINMHTDNPLEKLDAIYFSPHKFLGGPGAAGVLILDSNLLNNEVPDIPGGGTVNWTNPWGEKSYVLDIETREDGGTPGFLQIIKAALCLELKNKMDIQKMNQREEEILDIVFKKLYDIPGVHILAEGIKNRLAIISFYIDKIHYNLIVKLLNDRFGIQTRGGCSCAGTYGHYLLNIGMEKSKKITRRIDGGDLSTKPGWVRMSFHPTTTDNEVNFIIDAIRQITINYSKWQKDYEYNCKTNEFTNLLNQNKENIYDKWLAI</sequence>
<dbReference type="RefSeq" id="WP_137696899.1">
    <property type="nucleotide sequence ID" value="NZ_CP061336.1"/>
</dbReference>
<dbReference type="SUPFAM" id="SSF53383">
    <property type="entry name" value="PLP-dependent transferases"/>
    <property type="match status" value="1"/>
</dbReference>
<accession>A0A4U7JHI8</accession>
<dbReference type="Gene3D" id="3.90.1150.10">
    <property type="entry name" value="Aspartate Aminotransferase, domain 1"/>
    <property type="match status" value="1"/>
</dbReference>
<dbReference type="Pfam" id="PF00266">
    <property type="entry name" value="Aminotran_5"/>
    <property type="match status" value="1"/>
</dbReference>
<dbReference type="PANTHER" id="PTHR43686:SF1">
    <property type="entry name" value="AMINOTRAN_5 DOMAIN-CONTAINING PROTEIN"/>
    <property type="match status" value="1"/>
</dbReference>
<dbReference type="EMBL" id="CP061336">
    <property type="protein sequence ID" value="QNU66154.1"/>
    <property type="molecule type" value="Genomic_DNA"/>
</dbReference>
<evidence type="ECO:0000313" key="3">
    <source>
        <dbReference type="Proteomes" id="UP000306409"/>
    </source>
</evidence>
<keyword evidence="3" id="KW-1185">Reference proteome</keyword>
<dbReference type="InterPro" id="IPR015424">
    <property type="entry name" value="PyrdxlP-dep_Trfase"/>
</dbReference>
<dbReference type="GO" id="GO:0008483">
    <property type="term" value="F:transaminase activity"/>
    <property type="evidence" value="ECO:0007669"/>
    <property type="project" value="UniProtKB-KW"/>
</dbReference>
<dbReference type="Proteomes" id="UP000306409">
    <property type="component" value="Chromosome"/>
</dbReference>
<dbReference type="InterPro" id="IPR000192">
    <property type="entry name" value="Aminotrans_V_dom"/>
</dbReference>
<gene>
    <name evidence="2" type="ORF">EHE19_014900</name>
</gene>
<feature type="domain" description="Aminotransferase class V" evidence="1">
    <location>
        <begin position="32"/>
        <end position="440"/>
    </location>
</feature>
<dbReference type="OrthoDB" id="9804366at2"/>